<dbReference type="Pfam" id="PF25975">
    <property type="entry name" value="CzcB_C"/>
    <property type="match status" value="1"/>
</dbReference>
<dbReference type="InterPro" id="IPR058792">
    <property type="entry name" value="Beta-barrel_RND_2"/>
</dbReference>
<dbReference type="PANTHER" id="PTHR30469">
    <property type="entry name" value="MULTIDRUG RESISTANCE PROTEIN MDTA"/>
    <property type="match status" value="1"/>
</dbReference>
<dbReference type="InterPro" id="IPR058625">
    <property type="entry name" value="MdtA-like_BSH"/>
</dbReference>
<keyword evidence="7" id="KW-1185">Reference proteome</keyword>
<dbReference type="Pfam" id="PF25917">
    <property type="entry name" value="BSH_RND"/>
    <property type="match status" value="1"/>
</dbReference>
<dbReference type="NCBIfam" id="TIGR01730">
    <property type="entry name" value="RND_mfp"/>
    <property type="match status" value="1"/>
</dbReference>
<feature type="domain" description="Multidrug resistance protein MdtA-like barrel-sandwich hybrid" evidence="3">
    <location>
        <begin position="74"/>
        <end position="255"/>
    </location>
</feature>
<evidence type="ECO:0000313" key="7">
    <source>
        <dbReference type="Proteomes" id="UP000276437"/>
    </source>
</evidence>
<dbReference type="InterPro" id="IPR006143">
    <property type="entry name" value="RND_pump_MFP"/>
</dbReference>
<dbReference type="RefSeq" id="WP_126306520.1">
    <property type="nucleotide sequence ID" value="NZ_AP018449.1"/>
</dbReference>
<dbReference type="SUPFAM" id="SSF111369">
    <property type="entry name" value="HlyD-like secretion proteins"/>
    <property type="match status" value="2"/>
</dbReference>
<dbReference type="EMBL" id="AP018449">
    <property type="protein sequence ID" value="BBB90067.1"/>
    <property type="molecule type" value="Genomic_DNA"/>
</dbReference>
<proteinExistence type="inferred from homology"/>
<accession>A0A348AG69</accession>
<organism evidence="6 7">
    <name type="scientific">Methylomusa anaerophila</name>
    <dbReference type="NCBI Taxonomy" id="1930071"/>
    <lineage>
        <taxon>Bacteria</taxon>
        <taxon>Bacillati</taxon>
        <taxon>Bacillota</taxon>
        <taxon>Negativicutes</taxon>
        <taxon>Selenomonadales</taxon>
        <taxon>Sporomusaceae</taxon>
        <taxon>Methylomusa</taxon>
    </lineage>
</organism>
<evidence type="ECO:0000259" key="2">
    <source>
        <dbReference type="Pfam" id="PF25876"/>
    </source>
</evidence>
<feature type="domain" description="CzcB-like C-terminal circularly permuted SH3-like" evidence="5">
    <location>
        <begin position="342"/>
        <end position="397"/>
    </location>
</feature>
<dbReference type="Gene3D" id="2.40.50.100">
    <property type="match status" value="1"/>
</dbReference>
<dbReference type="GO" id="GO:0015562">
    <property type="term" value="F:efflux transmembrane transporter activity"/>
    <property type="evidence" value="ECO:0007669"/>
    <property type="project" value="TreeGrafter"/>
</dbReference>
<dbReference type="Gene3D" id="2.40.30.170">
    <property type="match status" value="1"/>
</dbReference>
<dbReference type="AlphaFoldDB" id="A0A348AG69"/>
<dbReference type="Gene3D" id="1.10.287.470">
    <property type="entry name" value="Helix hairpin bin"/>
    <property type="match status" value="1"/>
</dbReference>
<dbReference type="KEGG" id="mana:MAMMFC1_00715"/>
<dbReference type="Gene3D" id="2.40.420.20">
    <property type="match status" value="1"/>
</dbReference>
<evidence type="ECO:0000259" key="3">
    <source>
        <dbReference type="Pfam" id="PF25917"/>
    </source>
</evidence>
<sequence>MKSRSIGSKKFFVIVGIVIVCLGTFATVQTFRKQTAPPAAAAGKQQTTVSVVGVSRTDLVKQISLSGQTIPEAQVDVAAKYQGRVTAVEVSLGQQVTAGDVLIVQDTGDAEISVMQNRAAYQQASADAVTNEVSFQSNYTKAQADYQHAKTTYERYKALYNIGGVSKEQLDDTEQQLSDAQASLDALANQMNAGPVPSAILSARAAAQKAAQSVNAVEKQRDDLILRAPRSGIIGFRQVEVGSIVQAGQKLLSIVDNSQIYIDCQVSEQDLSALSLGMNVDVHIQSLSRTYPGRIIYISPANDSQSQSFSLRIALSDAGPEVRSGMFARTAIKAVLRANVLVVSKDAVLQKNGKDFVYVVDAKNVVEERVVQVGAKGDDSVEIISGLNEGEQIAVTNLARLRSGMTVVPSSPDNRGEEK</sequence>
<dbReference type="InterPro" id="IPR058649">
    <property type="entry name" value="CzcB_C"/>
</dbReference>
<evidence type="ECO:0000256" key="1">
    <source>
        <dbReference type="ARBA" id="ARBA00009477"/>
    </source>
</evidence>
<comment type="similarity">
    <text evidence="1">Belongs to the membrane fusion protein (MFP) (TC 8.A.1) family.</text>
</comment>
<evidence type="ECO:0000313" key="6">
    <source>
        <dbReference type="EMBL" id="BBB90067.1"/>
    </source>
</evidence>
<dbReference type="InterPro" id="IPR058624">
    <property type="entry name" value="MdtA-like_HH"/>
</dbReference>
<name>A0A348AG69_9FIRM</name>
<protein>
    <submittedName>
        <fullName evidence="6">Multidrug resistance protein MdtE</fullName>
    </submittedName>
</protein>
<dbReference type="PANTHER" id="PTHR30469:SF15">
    <property type="entry name" value="HLYD FAMILY OF SECRETION PROTEINS"/>
    <property type="match status" value="1"/>
</dbReference>
<dbReference type="GO" id="GO:1990281">
    <property type="term" value="C:efflux pump complex"/>
    <property type="evidence" value="ECO:0007669"/>
    <property type="project" value="TreeGrafter"/>
</dbReference>
<reference evidence="6 7" key="1">
    <citation type="journal article" date="2018" name="Int. J. Syst. Evol. Microbiol.">
        <title>Methylomusa anaerophila gen. nov., sp. nov., an anaerobic methanol-utilizing bacterium isolated from a microbial fuel cell.</title>
        <authorList>
            <person name="Amano N."/>
            <person name="Yamamuro A."/>
            <person name="Miyahara M."/>
            <person name="Kouzuma A."/>
            <person name="Abe T."/>
            <person name="Watanabe K."/>
        </authorList>
    </citation>
    <scope>NUCLEOTIDE SEQUENCE [LARGE SCALE GENOMIC DNA]</scope>
    <source>
        <strain evidence="6 7">MMFC1</strain>
    </source>
</reference>
<gene>
    <name evidence="6" type="primary">mdtE_1</name>
    <name evidence="6" type="ORF">MAMMFC1_00715</name>
</gene>
<dbReference type="Pfam" id="PF25954">
    <property type="entry name" value="Beta-barrel_RND_2"/>
    <property type="match status" value="1"/>
</dbReference>
<evidence type="ECO:0000259" key="4">
    <source>
        <dbReference type="Pfam" id="PF25954"/>
    </source>
</evidence>
<feature type="domain" description="CusB-like beta-barrel" evidence="4">
    <location>
        <begin position="260"/>
        <end position="333"/>
    </location>
</feature>
<evidence type="ECO:0000259" key="5">
    <source>
        <dbReference type="Pfam" id="PF25975"/>
    </source>
</evidence>
<feature type="domain" description="Multidrug resistance protein MdtA-like alpha-helical hairpin" evidence="2">
    <location>
        <begin position="134"/>
        <end position="186"/>
    </location>
</feature>
<dbReference type="OrthoDB" id="1625414at2"/>
<dbReference type="Proteomes" id="UP000276437">
    <property type="component" value="Chromosome"/>
</dbReference>
<dbReference type="Pfam" id="PF25876">
    <property type="entry name" value="HH_MFP_RND"/>
    <property type="match status" value="1"/>
</dbReference>